<protein>
    <submittedName>
        <fullName evidence="9">TonB-dependent receptor</fullName>
    </submittedName>
</protein>
<dbReference type="KEGG" id="pcea:J3359_04570"/>
<dbReference type="EMBL" id="CP071869">
    <property type="protein sequence ID" value="QTE23562.1"/>
    <property type="molecule type" value="Genomic_DNA"/>
</dbReference>
<evidence type="ECO:0000256" key="5">
    <source>
        <dbReference type="ARBA" id="ARBA00023136"/>
    </source>
</evidence>
<sequence>MNYLKKLILIEYSSNFKNYYLTFVFFLFSVALCAQKGTVTGTVLDKETKQTIPYANIILKVADKIISGGITDDYGKFKVSKIELKTYNLQIQFIGFKPISKTITFNKNQTKIDLGNILLEEDAVSLNEIAITSERSTIVQKVDRKVISIGKDLTTVGASASDIMTNIPSVTINQDGDISLRGNENVRILIDGKPTNLSARELLQQIPATSLKTIELITNPSAKYNPEGMSGIINFILKKDANLGFNGSFNSGFTYGERARYNNAINLNYRKGKLNFYGNYGNRLGKSLAFGNITRTIERVSQTTNNVNDNTSHLVKLGFDYFINNKNTFSFYTNRNFAKNKINGNRDILFFDNSSNNFNQIDITNTNNTNASYNFDFKHNFEKEKHSVELEVDYNTLDSDNNYDFIFSGNKPSADYVESITNKKTNTTINLDYTKPLLANTTLELGVETRLRNTDNIYQTGNPNFNNATFSYDREIYSFYATFSQFWNKWQYNIGLRLEDYNVNAQFFENGKTPFFFTDKLFNVFPSGFLKYTPSKTSKNAYQFSFSRRIDRPSLNQINPIRQLNTPQIVITGNPSLVPQFTNSIELNYIRKINKGNVSFGSFYRQISNEINRRGFFDADNPNLLIIDYDNFNNNNAYGLELSASYKPLNWWTINSSFDVYSRAQKGVIENENVSVNNTLLNAKINQSFKATKNLTFQLFALYTGKQKVLQYELKENYFVNAGARYNFAKGKGTLSINFNDIFKTQRFAFEAYRTIIQTGEFRRDSRSVFVGLSYLFGGNNKNVKRKKRDRNEKADKFL</sequence>
<comment type="similarity">
    <text evidence="7">Belongs to the TonB-dependent receptor family.</text>
</comment>
<keyword evidence="2 7" id="KW-0813">Transport</keyword>
<evidence type="ECO:0000313" key="9">
    <source>
        <dbReference type="EMBL" id="QTE23562.1"/>
    </source>
</evidence>
<dbReference type="Pfam" id="PF13715">
    <property type="entry name" value="CarbopepD_reg_2"/>
    <property type="match status" value="1"/>
</dbReference>
<dbReference type="Pfam" id="PF14905">
    <property type="entry name" value="OMP_b-brl_3"/>
    <property type="match status" value="1"/>
</dbReference>
<evidence type="ECO:0000259" key="8">
    <source>
        <dbReference type="Pfam" id="PF14905"/>
    </source>
</evidence>
<dbReference type="GO" id="GO:0009279">
    <property type="term" value="C:cell outer membrane"/>
    <property type="evidence" value="ECO:0007669"/>
    <property type="project" value="UniProtKB-SubCell"/>
</dbReference>
<dbReference type="Gene3D" id="2.170.130.10">
    <property type="entry name" value="TonB-dependent receptor, plug domain"/>
    <property type="match status" value="1"/>
</dbReference>
<dbReference type="InterPro" id="IPR041700">
    <property type="entry name" value="OMP_b-brl_3"/>
</dbReference>
<dbReference type="AlphaFoldDB" id="A0A975CT54"/>
<evidence type="ECO:0000256" key="7">
    <source>
        <dbReference type="PROSITE-ProRule" id="PRU01360"/>
    </source>
</evidence>
<dbReference type="Gene3D" id="2.40.170.20">
    <property type="entry name" value="TonB-dependent receptor, beta-barrel domain"/>
    <property type="match status" value="1"/>
</dbReference>
<dbReference type="SUPFAM" id="SSF56935">
    <property type="entry name" value="Porins"/>
    <property type="match status" value="1"/>
</dbReference>
<gene>
    <name evidence="9" type="ORF">J3359_04570</name>
</gene>
<keyword evidence="5 7" id="KW-0472">Membrane</keyword>
<dbReference type="InterPro" id="IPR008969">
    <property type="entry name" value="CarboxyPept-like_regulatory"/>
</dbReference>
<organism evidence="9 10">
    <name type="scientific">Polaribacter cellanae</name>
    <dbReference type="NCBI Taxonomy" id="2818493"/>
    <lineage>
        <taxon>Bacteria</taxon>
        <taxon>Pseudomonadati</taxon>
        <taxon>Bacteroidota</taxon>
        <taxon>Flavobacteriia</taxon>
        <taxon>Flavobacteriales</taxon>
        <taxon>Flavobacteriaceae</taxon>
    </lineage>
</organism>
<accession>A0A975CT54</accession>
<keyword evidence="10" id="KW-1185">Reference proteome</keyword>
<dbReference type="RefSeq" id="WP_208079569.1">
    <property type="nucleotide sequence ID" value="NZ_CP071869.1"/>
</dbReference>
<dbReference type="InterPro" id="IPR039426">
    <property type="entry name" value="TonB-dep_rcpt-like"/>
</dbReference>
<dbReference type="PROSITE" id="PS52016">
    <property type="entry name" value="TONB_DEPENDENT_REC_3"/>
    <property type="match status" value="1"/>
</dbReference>
<evidence type="ECO:0000256" key="1">
    <source>
        <dbReference type="ARBA" id="ARBA00004571"/>
    </source>
</evidence>
<keyword evidence="3 7" id="KW-1134">Transmembrane beta strand</keyword>
<feature type="domain" description="Outer membrane protein beta-barrel" evidence="8">
    <location>
        <begin position="379"/>
        <end position="775"/>
    </location>
</feature>
<dbReference type="SUPFAM" id="SSF49464">
    <property type="entry name" value="Carboxypeptidase regulatory domain-like"/>
    <property type="match status" value="1"/>
</dbReference>
<dbReference type="Proteomes" id="UP000663920">
    <property type="component" value="Chromosome"/>
</dbReference>
<evidence type="ECO:0000256" key="4">
    <source>
        <dbReference type="ARBA" id="ARBA00022692"/>
    </source>
</evidence>
<name>A0A975CT54_9FLAO</name>
<comment type="subcellular location">
    <subcellularLocation>
        <location evidence="1 7">Cell outer membrane</location>
        <topology evidence="1 7">Multi-pass membrane protein</topology>
    </subcellularLocation>
</comment>
<keyword evidence="9" id="KW-0675">Receptor</keyword>
<keyword evidence="6 7" id="KW-0998">Cell outer membrane</keyword>
<keyword evidence="4 7" id="KW-0812">Transmembrane</keyword>
<evidence type="ECO:0000256" key="3">
    <source>
        <dbReference type="ARBA" id="ARBA00022452"/>
    </source>
</evidence>
<proteinExistence type="inferred from homology"/>
<evidence type="ECO:0000313" key="10">
    <source>
        <dbReference type="Proteomes" id="UP000663920"/>
    </source>
</evidence>
<dbReference type="Gene3D" id="2.60.40.1120">
    <property type="entry name" value="Carboxypeptidase-like, regulatory domain"/>
    <property type="match status" value="1"/>
</dbReference>
<dbReference type="InterPro" id="IPR037066">
    <property type="entry name" value="Plug_dom_sf"/>
</dbReference>
<reference evidence="9 10" key="1">
    <citation type="submission" date="2021-03" db="EMBL/GenBank/DDBJ databases">
        <title>Complete genome of Polaribacter_sp.SM13.</title>
        <authorList>
            <person name="Jeong S.W."/>
            <person name="Bae J.W."/>
        </authorList>
    </citation>
    <scope>NUCLEOTIDE SEQUENCE [LARGE SCALE GENOMIC DNA]</scope>
    <source>
        <strain evidence="9 10">SM13</strain>
    </source>
</reference>
<dbReference type="InterPro" id="IPR036942">
    <property type="entry name" value="Beta-barrel_TonB_sf"/>
</dbReference>
<evidence type="ECO:0000256" key="2">
    <source>
        <dbReference type="ARBA" id="ARBA00022448"/>
    </source>
</evidence>
<evidence type="ECO:0000256" key="6">
    <source>
        <dbReference type="ARBA" id="ARBA00023237"/>
    </source>
</evidence>